<evidence type="ECO:0000256" key="3">
    <source>
        <dbReference type="ARBA" id="ARBA00022617"/>
    </source>
</evidence>
<evidence type="ECO:0000259" key="9">
    <source>
        <dbReference type="PROSITE" id="PS51405"/>
    </source>
</evidence>
<evidence type="ECO:0000313" key="10">
    <source>
        <dbReference type="EMBL" id="KAF4300662.1"/>
    </source>
</evidence>
<evidence type="ECO:0000256" key="7">
    <source>
        <dbReference type="ARBA" id="ARBA00025795"/>
    </source>
</evidence>
<evidence type="ECO:0000256" key="4">
    <source>
        <dbReference type="ARBA" id="ARBA00022723"/>
    </source>
</evidence>
<dbReference type="GO" id="GO:0004601">
    <property type="term" value="F:peroxidase activity"/>
    <property type="evidence" value="ECO:0007669"/>
    <property type="project" value="UniProtKB-KW"/>
</dbReference>
<sequence length="437" mass="46655">MKSSTISLTLLASSTEVLGFPQLAVDQLAKLAAQSGEKLPRLLQEKHENLKRQAGFDAAAQAVSVTGQHAFVAPNFGAGDQRGPCPGLNAAANHGYIDHSGVDTFNNILAGVNEAYGMALDLATFLAVYGTVFDGNPISLTPGYSIGGYSPRSQNILGNGLGLLGQPEGLSGSHNKYESDSSPTRPDMYLEGQAFRVSVPQAQQYVDNTPSDPISAPDWYDSLFEYRISRFDDSINRNGRFFFSPFAGVLVAPAGYSFPPAMMSNHSAEFPEGYMTKDIFKQFFSLGGADDAITYEEGHERIPENWYKRAIGDEYTIAGFLADVLSYAIRDPRLLSVGGNNGEPDTFTPVDIGDLTGGVFNAATLLEGNNLQCFVFQSILAASPDVLGGGIVTSSPFKQLSNTLLSGIAGVGCPQLTSINNKLYEQYPGYDASQGAV</sequence>
<feature type="chain" id="PRO_5035101462" evidence="8">
    <location>
        <begin position="20"/>
        <end position="437"/>
    </location>
</feature>
<organism evidence="10 12">
    <name type="scientific">Botryosphaeria dothidea</name>
    <dbReference type="NCBI Taxonomy" id="55169"/>
    <lineage>
        <taxon>Eukaryota</taxon>
        <taxon>Fungi</taxon>
        <taxon>Dikarya</taxon>
        <taxon>Ascomycota</taxon>
        <taxon>Pezizomycotina</taxon>
        <taxon>Dothideomycetes</taxon>
        <taxon>Dothideomycetes incertae sedis</taxon>
        <taxon>Botryosphaeriales</taxon>
        <taxon>Botryosphaeriaceae</taxon>
        <taxon>Botryosphaeria</taxon>
    </lineage>
</organism>
<keyword evidence="4" id="KW-0479">Metal-binding</keyword>
<keyword evidence="2" id="KW-0575">Peroxidase</keyword>
<keyword evidence="12" id="KW-1185">Reference proteome</keyword>
<proteinExistence type="inferred from homology"/>
<keyword evidence="3" id="KW-0349">Heme</keyword>
<evidence type="ECO:0000256" key="2">
    <source>
        <dbReference type="ARBA" id="ARBA00022559"/>
    </source>
</evidence>
<dbReference type="OrthoDB" id="407298at2759"/>
<gene>
    <name evidence="11" type="ORF">GTA08_BOTSDO07147</name>
    <name evidence="10" type="ORF">GTA08_BOTSDO11342</name>
</gene>
<dbReference type="PANTHER" id="PTHR33577:SF1">
    <property type="entry name" value="HEME HALOPEROXIDASE FAMILY PROFILE DOMAIN-CONTAINING PROTEIN"/>
    <property type="match status" value="1"/>
</dbReference>
<name>A0A8H4IGD3_9PEZI</name>
<dbReference type="Gene3D" id="1.10.489.10">
    <property type="entry name" value="Chloroperoxidase-like"/>
    <property type="match status" value="1"/>
</dbReference>
<comment type="caution">
    <text evidence="10">The sequence shown here is derived from an EMBL/GenBank/DDBJ whole genome shotgun (WGS) entry which is preliminary data.</text>
</comment>
<protein>
    <submittedName>
        <fullName evidence="10">Putative oxidase protein</fullName>
    </submittedName>
</protein>
<evidence type="ECO:0000313" key="12">
    <source>
        <dbReference type="Proteomes" id="UP000572817"/>
    </source>
</evidence>
<dbReference type="GO" id="GO:0046872">
    <property type="term" value="F:metal ion binding"/>
    <property type="evidence" value="ECO:0007669"/>
    <property type="project" value="UniProtKB-KW"/>
</dbReference>
<keyword evidence="5" id="KW-0560">Oxidoreductase</keyword>
<dbReference type="InterPro" id="IPR036851">
    <property type="entry name" value="Chloroperoxidase-like_sf"/>
</dbReference>
<keyword evidence="6" id="KW-0408">Iron</keyword>
<feature type="signal peptide" evidence="8">
    <location>
        <begin position="1"/>
        <end position="19"/>
    </location>
</feature>
<evidence type="ECO:0000256" key="5">
    <source>
        <dbReference type="ARBA" id="ARBA00023002"/>
    </source>
</evidence>
<dbReference type="EMBL" id="WWBZ02000040">
    <property type="protein sequence ID" value="KAF4305096.1"/>
    <property type="molecule type" value="Genomic_DNA"/>
</dbReference>
<dbReference type="PANTHER" id="PTHR33577">
    <property type="entry name" value="STERIGMATOCYSTIN BIOSYNTHESIS PEROXIDASE STCC-RELATED"/>
    <property type="match status" value="1"/>
</dbReference>
<accession>A0A8H4IGD3</accession>
<dbReference type="InterPro" id="IPR000028">
    <property type="entry name" value="Chloroperoxidase"/>
</dbReference>
<dbReference type="EMBL" id="WWBZ02000082">
    <property type="protein sequence ID" value="KAF4300662.1"/>
    <property type="molecule type" value="Genomic_DNA"/>
</dbReference>
<keyword evidence="8" id="KW-0732">Signal</keyword>
<dbReference type="Proteomes" id="UP000572817">
    <property type="component" value="Unassembled WGS sequence"/>
</dbReference>
<comment type="cofactor">
    <cofactor evidence="1">
        <name>heme b</name>
        <dbReference type="ChEBI" id="CHEBI:60344"/>
    </cofactor>
</comment>
<dbReference type="SUPFAM" id="SSF47571">
    <property type="entry name" value="Cloroperoxidase"/>
    <property type="match status" value="1"/>
</dbReference>
<evidence type="ECO:0000256" key="6">
    <source>
        <dbReference type="ARBA" id="ARBA00023004"/>
    </source>
</evidence>
<dbReference type="PROSITE" id="PS51405">
    <property type="entry name" value="HEME_HALOPEROXIDASE"/>
    <property type="match status" value="1"/>
</dbReference>
<comment type="similarity">
    <text evidence="7">Belongs to the chloroperoxidase family.</text>
</comment>
<evidence type="ECO:0000313" key="11">
    <source>
        <dbReference type="EMBL" id="KAF4305096.1"/>
    </source>
</evidence>
<reference evidence="10 12" key="1">
    <citation type="submission" date="2020-04" db="EMBL/GenBank/DDBJ databases">
        <title>Genome Assembly and Annotation of Botryosphaeria dothidea sdau 11-99, a Latent Pathogen of Apple Fruit Ring Rot in China.</title>
        <authorList>
            <person name="Yu C."/>
            <person name="Diao Y."/>
            <person name="Lu Q."/>
            <person name="Zhao J."/>
            <person name="Cui S."/>
            <person name="Peng C."/>
            <person name="He B."/>
            <person name="Liu H."/>
        </authorList>
    </citation>
    <scope>NUCLEOTIDE SEQUENCE [LARGE SCALE GENOMIC DNA]</scope>
    <source>
        <strain evidence="12">sdau11-99</strain>
        <strain evidence="10">Sdau11-99</strain>
    </source>
</reference>
<evidence type="ECO:0000256" key="8">
    <source>
        <dbReference type="SAM" id="SignalP"/>
    </source>
</evidence>
<dbReference type="AlphaFoldDB" id="A0A8H4IGD3"/>
<dbReference type="Pfam" id="PF01328">
    <property type="entry name" value="Peroxidase_2"/>
    <property type="match status" value="1"/>
</dbReference>
<evidence type="ECO:0000256" key="1">
    <source>
        <dbReference type="ARBA" id="ARBA00001970"/>
    </source>
</evidence>
<feature type="domain" description="Heme haloperoxidase family profile" evidence="9">
    <location>
        <begin position="67"/>
        <end position="322"/>
    </location>
</feature>